<evidence type="ECO:0000313" key="4">
    <source>
        <dbReference type="Proteomes" id="UP000256514"/>
    </source>
</evidence>
<keyword evidence="1" id="KW-0408">Iron</keyword>
<dbReference type="Proteomes" id="UP000256514">
    <property type="component" value="Unassembled WGS sequence"/>
</dbReference>
<proteinExistence type="predicted"/>
<evidence type="ECO:0000259" key="2">
    <source>
        <dbReference type="SMART" id="SM00899"/>
    </source>
</evidence>
<dbReference type="OrthoDB" id="5334830at2"/>
<keyword evidence="4" id="KW-1185">Reference proteome</keyword>
<dbReference type="AlphaFoldDB" id="A0A3D8ITS5"/>
<gene>
    <name evidence="3" type="ORF">CQA54_03400</name>
</gene>
<dbReference type="InterPro" id="IPR007167">
    <property type="entry name" value="Fe-transptr_FeoA-like"/>
</dbReference>
<dbReference type="SMART" id="SM00899">
    <property type="entry name" value="FeoA"/>
    <property type="match status" value="1"/>
</dbReference>
<dbReference type="SUPFAM" id="SSF50037">
    <property type="entry name" value="C-terminal domain of transcriptional repressors"/>
    <property type="match status" value="1"/>
</dbReference>
<evidence type="ECO:0000256" key="1">
    <source>
        <dbReference type="ARBA" id="ARBA00023004"/>
    </source>
</evidence>
<dbReference type="InterPro" id="IPR008988">
    <property type="entry name" value="Transcriptional_repressor_C"/>
</dbReference>
<dbReference type="InterPro" id="IPR038157">
    <property type="entry name" value="FeoA_core_dom"/>
</dbReference>
<dbReference type="Pfam" id="PF04023">
    <property type="entry name" value="FeoA"/>
    <property type="match status" value="1"/>
</dbReference>
<dbReference type="Gene3D" id="2.30.30.90">
    <property type="match status" value="1"/>
</dbReference>
<dbReference type="GO" id="GO:0046914">
    <property type="term" value="F:transition metal ion binding"/>
    <property type="evidence" value="ECO:0007669"/>
    <property type="project" value="InterPro"/>
</dbReference>
<name>A0A3D8ITS5_9HELI</name>
<protein>
    <submittedName>
        <fullName evidence="3">Iron transporter</fullName>
    </submittedName>
</protein>
<evidence type="ECO:0000313" key="3">
    <source>
        <dbReference type="EMBL" id="RDU67981.1"/>
    </source>
</evidence>
<accession>A0A3D8ITS5</accession>
<reference evidence="3 4" key="1">
    <citation type="submission" date="2018-04" db="EMBL/GenBank/DDBJ databases">
        <title>Novel Campyloabacter and Helicobacter Species and Strains.</title>
        <authorList>
            <person name="Mannion A.J."/>
            <person name="Shen Z."/>
            <person name="Fox J.G."/>
        </authorList>
    </citation>
    <scope>NUCLEOTIDE SEQUENCE [LARGE SCALE GENOMIC DNA]</scope>
    <source>
        <strain evidence="3 4">MIT 12-6600</strain>
    </source>
</reference>
<dbReference type="RefSeq" id="WP_115570784.1">
    <property type="nucleotide sequence ID" value="NZ_NXLT01000002.1"/>
</dbReference>
<sequence length="77" mass="8529">MTLYDCSKNIPYKVVALHTTDKILKDRLIAMGICPDSTITLHHTTLTKATLCVMVNSTQIALRAQEAKEIEVSPEIS</sequence>
<organism evidence="3 4">
    <name type="scientific">Helicobacter equorum</name>
    <dbReference type="NCBI Taxonomy" id="361872"/>
    <lineage>
        <taxon>Bacteria</taxon>
        <taxon>Pseudomonadati</taxon>
        <taxon>Campylobacterota</taxon>
        <taxon>Epsilonproteobacteria</taxon>
        <taxon>Campylobacterales</taxon>
        <taxon>Helicobacteraceae</taxon>
        <taxon>Helicobacter</taxon>
    </lineage>
</organism>
<dbReference type="EMBL" id="NXLT01000002">
    <property type="protein sequence ID" value="RDU67981.1"/>
    <property type="molecule type" value="Genomic_DNA"/>
</dbReference>
<feature type="domain" description="Ferrous iron transporter FeoA-like" evidence="2">
    <location>
        <begin position="1"/>
        <end position="74"/>
    </location>
</feature>
<comment type="caution">
    <text evidence="3">The sequence shown here is derived from an EMBL/GenBank/DDBJ whole genome shotgun (WGS) entry which is preliminary data.</text>
</comment>